<dbReference type="InterPro" id="IPR006578">
    <property type="entry name" value="MADF-dom"/>
</dbReference>
<dbReference type="AlphaFoldDB" id="A0AAV5W4K5"/>
<dbReference type="Pfam" id="PF10545">
    <property type="entry name" value="MADF_DNA_bdg"/>
    <property type="match status" value="1"/>
</dbReference>
<feature type="non-terminal residue" evidence="3">
    <location>
        <position position="1"/>
    </location>
</feature>
<dbReference type="EMBL" id="BTSY01000004">
    <property type="protein sequence ID" value="GMT25378.1"/>
    <property type="molecule type" value="Genomic_DNA"/>
</dbReference>
<sequence length="400" mass="45120">TYSVTSGLWRAVLALLDIVQLASLPPTYRNPHLSSRSLRAPAIASSLGNRGMKSVVIEEEELEMDEESGLRQMEQHTLNQLNSLLKPDRRAPKRPMPCGLGHSPHADSSGGMDGVEFNMRLIREVRDRPFLYDVMAEAYNNPTWRVSAWNDVAIGLDCTPDQVKTRWKTLRDKFKKEDKKVRNGDSSSWPYYDAMEFIQPHLRDKSYMMQHPHQLQQQQSQQSHHHEMFASPTRAASAASSKWRMEEQAMMKDMEEGPTAEKKPMLDDVTRSGVPPGSIIVETDDGSSTAGVEEREEGREESGGGGGEYGREMLLMSRLGNRHYSSAVSHHHASPPPPAHNHQTGVWNQQDEDEVFGHMIALKLSKMEPRFKEAVKVKLMQTLYDAQFGPESPQSTMGQQ</sequence>
<feature type="compositionally biased region" description="Basic and acidic residues" evidence="1">
    <location>
        <begin position="253"/>
        <end position="270"/>
    </location>
</feature>
<feature type="domain" description="MADF" evidence="2">
    <location>
        <begin position="120"/>
        <end position="203"/>
    </location>
</feature>
<gene>
    <name evidence="3" type="ORF">PFISCL1PPCAC_16675</name>
</gene>
<dbReference type="SMART" id="SM00595">
    <property type="entry name" value="MADF"/>
    <property type="match status" value="1"/>
</dbReference>
<keyword evidence="4" id="KW-1185">Reference proteome</keyword>
<dbReference type="PROSITE" id="PS51029">
    <property type="entry name" value="MADF"/>
    <property type="match status" value="1"/>
</dbReference>
<dbReference type="GO" id="GO:0006357">
    <property type="term" value="P:regulation of transcription by RNA polymerase II"/>
    <property type="evidence" value="ECO:0007669"/>
    <property type="project" value="TreeGrafter"/>
</dbReference>
<feature type="region of interest" description="Disordered" evidence="1">
    <location>
        <begin position="214"/>
        <end position="239"/>
    </location>
</feature>
<evidence type="ECO:0000313" key="3">
    <source>
        <dbReference type="EMBL" id="GMT25378.1"/>
    </source>
</evidence>
<evidence type="ECO:0000259" key="2">
    <source>
        <dbReference type="PROSITE" id="PS51029"/>
    </source>
</evidence>
<feature type="region of interest" description="Disordered" evidence="1">
    <location>
        <begin position="325"/>
        <end position="345"/>
    </location>
</feature>
<evidence type="ECO:0000313" key="4">
    <source>
        <dbReference type="Proteomes" id="UP001432322"/>
    </source>
</evidence>
<accession>A0AAV5W4K5</accession>
<dbReference type="PANTHER" id="PTHR12243">
    <property type="entry name" value="MADF DOMAIN TRANSCRIPTION FACTOR"/>
    <property type="match status" value="1"/>
</dbReference>
<protein>
    <recommendedName>
        <fullName evidence="2">MADF domain-containing protein</fullName>
    </recommendedName>
</protein>
<dbReference type="GO" id="GO:0005634">
    <property type="term" value="C:nucleus"/>
    <property type="evidence" value="ECO:0007669"/>
    <property type="project" value="TreeGrafter"/>
</dbReference>
<proteinExistence type="predicted"/>
<organism evidence="3 4">
    <name type="scientific">Pristionchus fissidentatus</name>
    <dbReference type="NCBI Taxonomy" id="1538716"/>
    <lineage>
        <taxon>Eukaryota</taxon>
        <taxon>Metazoa</taxon>
        <taxon>Ecdysozoa</taxon>
        <taxon>Nematoda</taxon>
        <taxon>Chromadorea</taxon>
        <taxon>Rhabditida</taxon>
        <taxon>Rhabditina</taxon>
        <taxon>Diplogasteromorpha</taxon>
        <taxon>Diplogasteroidea</taxon>
        <taxon>Neodiplogasteridae</taxon>
        <taxon>Pristionchus</taxon>
    </lineage>
</organism>
<comment type="caution">
    <text evidence="3">The sequence shown here is derived from an EMBL/GenBank/DDBJ whole genome shotgun (WGS) entry which is preliminary data.</text>
</comment>
<reference evidence="3" key="1">
    <citation type="submission" date="2023-10" db="EMBL/GenBank/DDBJ databases">
        <title>Genome assembly of Pristionchus species.</title>
        <authorList>
            <person name="Yoshida K."/>
            <person name="Sommer R.J."/>
        </authorList>
    </citation>
    <scope>NUCLEOTIDE SEQUENCE</scope>
    <source>
        <strain evidence="3">RS5133</strain>
    </source>
</reference>
<feature type="region of interest" description="Disordered" evidence="1">
    <location>
        <begin position="253"/>
        <end position="310"/>
    </location>
</feature>
<dbReference type="Proteomes" id="UP001432322">
    <property type="component" value="Unassembled WGS sequence"/>
</dbReference>
<dbReference type="InterPro" id="IPR039353">
    <property type="entry name" value="TF_Adf1"/>
</dbReference>
<name>A0AAV5W4K5_9BILA</name>
<dbReference type="PANTHER" id="PTHR12243:SF66">
    <property type="entry name" value="MADF DOMAIN-CONTAINING PROTEIN"/>
    <property type="match status" value="1"/>
</dbReference>
<feature type="compositionally biased region" description="Basic and acidic residues" evidence="1">
    <location>
        <begin position="292"/>
        <end position="302"/>
    </location>
</feature>
<dbReference type="GO" id="GO:0005667">
    <property type="term" value="C:transcription regulator complex"/>
    <property type="evidence" value="ECO:0007669"/>
    <property type="project" value="TreeGrafter"/>
</dbReference>
<evidence type="ECO:0000256" key="1">
    <source>
        <dbReference type="SAM" id="MobiDB-lite"/>
    </source>
</evidence>